<evidence type="ECO:0000256" key="1">
    <source>
        <dbReference type="SAM" id="MobiDB-lite"/>
    </source>
</evidence>
<protein>
    <submittedName>
        <fullName evidence="2">Uncharacterized protein</fullName>
    </submittedName>
</protein>
<organism evidence="2 3">
    <name type="scientific">Olpidium bornovanus</name>
    <dbReference type="NCBI Taxonomy" id="278681"/>
    <lineage>
        <taxon>Eukaryota</taxon>
        <taxon>Fungi</taxon>
        <taxon>Fungi incertae sedis</taxon>
        <taxon>Olpidiomycota</taxon>
        <taxon>Olpidiomycotina</taxon>
        <taxon>Olpidiomycetes</taxon>
        <taxon>Olpidiales</taxon>
        <taxon>Olpidiaceae</taxon>
        <taxon>Olpidium</taxon>
    </lineage>
</organism>
<comment type="caution">
    <text evidence="2">The sequence shown here is derived from an EMBL/GenBank/DDBJ whole genome shotgun (WGS) entry which is preliminary data.</text>
</comment>
<dbReference type="AlphaFoldDB" id="A0A8H7ZNR3"/>
<evidence type="ECO:0000313" key="2">
    <source>
        <dbReference type="EMBL" id="KAG5456526.1"/>
    </source>
</evidence>
<keyword evidence="3" id="KW-1185">Reference proteome</keyword>
<sequence>MRAGDGPAPPLGLDTVAALLDRASVAINAAARAAGCGAQGLEKLRQRPRAKDSPGAGDPWPRKLCSTYGRKRRLRPVGEVRGLPPPDSRPGADRAAPRALRQRRPDARGRRLRRVVRRVKRLFAVARPGTIGQPKAAASSRRARGVRGRRGAGAFGSRPVAAFDTEIFGNLPIYSALHAPVSSAPVKNSCCCTTARFLPPNELSSCWWWRFALSLTRSVGVFRFLDGWTNRAVLVQHLSTAFAYAVFDDPRKLKDFAAVTFLFEPLNEKTFCSFTLTQAQQLTLELARHEFPCTPASVTDMYDFLTSCRRSEDLVLRWRDSLEWENITEQFDKAVDHLARSSLRHAIILAARALEVLRLKFATSGEADDEMAIALQAPLLFRLAAALGKDTAHCWTAADLQPIRSLTELYYDGHPPTPGTLLSSVSIALGVQYLFLNETVRAHAGPEDESAEAFTERVADSAAEFAWAKIGRLVPRWEGWLTRNVCNSKNFYIYIARVFCRRGNFHVPIRLLDDLFDHSAGDPPQPDNRKGSHFGALRVLRRDLAAQAAAETGRKSW</sequence>
<feature type="region of interest" description="Disordered" evidence="1">
    <location>
        <begin position="36"/>
        <end position="108"/>
    </location>
</feature>
<proteinExistence type="predicted"/>
<name>A0A8H7ZNR3_9FUNG</name>
<dbReference type="Proteomes" id="UP000673691">
    <property type="component" value="Unassembled WGS sequence"/>
</dbReference>
<accession>A0A8H7ZNR3</accession>
<gene>
    <name evidence="2" type="ORF">BJ554DRAFT_3713</name>
</gene>
<evidence type="ECO:0000313" key="3">
    <source>
        <dbReference type="Proteomes" id="UP000673691"/>
    </source>
</evidence>
<feature type="compositionally biased region" description="Basic and acidic residues" evidence="1">
    <location>
        <begin position="42"/>
        <end position="52"/>
    </location>
</feature>
<dbReference type="EMBL" id="JAEFCI010011600">
    <property type="protein sequence ID" value="KAG5456526.1"/>
    <property type="molecule type" value="Genomic_DNA"/>
</dbReference>
<reference evidence="2 3" key="1">
    <citation type="journal article" name="Sci. Rep.">
        <title>Genome-scale phylogenetic analyses confirm Olpidium as the closest living zoosporic fungus to the non-flagellated, terrestrial fungi.</title>
        <authorList>
            <person name="Chang Y."/>
            <person name="Rochon D."/>
            <person name="Sekimoto S."/>
            <person name="Wang Y."/>
            <person name="Chovatia M."/>
            <person name="Sandor L."/>
            <person name="Salamov A."/>
            <person name="Grigoriev I.V."/>
            <person name="Stajich J.E."/>
            <person name="Spatafora J.W."/>
        </authorList>
    </citation>
    <scope>NUCLEOTIDE SEQUENCE [LARGE SCALE GENOMIC DNA]</scope>
    <source>
        <strain evidence="2">S191</strain>
    </source>
</reference>